<name>A0A930VGD0_9ACTN</name>
<dbReference type="RefSeq" id="WP_194707253.1">
    <property type="nucleotide sequence ID" value="NZ_JADKPN010000007.1"/>
</dbReference>
<dbReference type="PANTHER" id="PTHR10963">
    <property type="entry name" value="GLYCOSYL HYDROLASE-RELATED"/>
    <property type="match status" value="1"/>
</dbReference>
<keyword evidence="4" id="KW-0378">Hydrolase</keyword>
<dbReference type="AlphaFoldDB" id="A0A930VGD0"/>
<keyword evidence="5" id="KW-1185">Reference proteome</keyword>
<reference evidence="4" key="1">
    <citation type="submission" date="2020-11" db="EMBL/GenBank/DDBJ databases">
        <title>Nocardioides sp. nov., isolated from Soil of Cynanchum wilfordii Hemsley rhizosphere.</title>
        <authorList>
            <person name="Lee J.-S."/>
            <person name="Suh M.K."/>
            <person name="Kim J.-S."/>
        </authorList>
    </citation>
    <scope>NUCLEOTIDE SEQUENCE</scope>
    <source>
        <strain evidence="4">KCTC 19275</strain>
    </source>
</reference>
<evidence type="ECO:0000256" key="2">
    <source>
        <dbReference type="SAM" id="SignalP"/>
    </source>
</evidence>
<proteinExistence type="inferred from homology"/>
<dbReference type="InterPro" id="IPR013320">
    <property type="entry name" value="ConA-like_dom_sf"/>
</dbReference>
<protein>
    <submittedName>
        <fullName evidence="4">Glycoside hydrolase family 16 protein</fullName>
    </submittedName>
</protein>
<dbReference type="SUPFAM" id="SSF49899">
    <property type="entry name" value="Concanavalin A-like lectins/glucanases"/>
    <property type="match status" value="1"/>
</dbReference>
<dbReference type="Pfam" id="PF00722">
    <property type="entry name" value="Glyco_hydro_16"/>
    <property type="match status" value="1"/>
</dbReference>
<organism evidence="4 5">
    <name type="scientific">Nocardioides islandensis</name>
    <dbReference type="NCBI Taxonomy" id="433663"/>
    <lineage>
        <taxon>Bacteria</taxon>
        <taxon>Bacillati</taxon>
        <taxon>Actinomycetota</taxon>
        <taxon>Actinomycetes</taxon>
        <taxon>Propionibacteriales</taxon>
        <taxon>Nocardioidaceae</taxon>
        <taxon>Nocardioides</taxon>
    </lineage>
</organism>
<comment type="caution">
    <text evidence="4">The sequence shown here is derived from an EMBL/GenBank/DDBJ whole genome shotgun (WGS) entry which is preliminary data.</text>
</comment>
<dbReference type="Gene3D" id="2.60.120.200">
    <property type="match status" value="1"/>
</dbReference>
<gene>
    <name evidence="4" type="ORF">ISU07_13150</name>
</gene>
<dbReference type="EMBL" id="JADKPN010000007">
    <property type="protein sequence ID" value="MBF4764076.1"/>
    <property type="molecule type" value="Genomic_DNA"/>
</dbReference>
<accession>A0A930VGD0</accession>
<dbReference type="PROSITE" id="PS51762">
    <property type="entry name" value="GH16_2"/>
    <property type="match status" value="1"/>
</dbReference>
<feature type="chain" id="PRO_5038049001" evidence="2">
    <location>
        <begin position="26"/>
        <end position="388"/>
    </location>
</feature>
<comment type="similarity">
    <text evidence="1">Belongs to the glycosyl hydrolase 16 family.</text>
</comment>
<keyword evidence="2" id="KW-0732">Signal</keyword>
<dbReference type="InterPro" id="IPR000757">
    <property type="entry name" value="Beta-glucanase-like"/>
</dbReference>
<evidence type="ECO:0000313" key="4">
    <source>
        <dbReference type="EMBL" id="MBF4764076.1"/>
    </source>
</evidence>
<feature type="domain" description="GH16" evidence="3">
    <location>
        <begin position="134"/>
        <end position="388"/>
    </location>
</feature>
<feature type="signal peptide" evidence="2">
    <location>
        <begin position="1"/>
        <end position="25"/>
    </location>
</feature>
<sequence length="388" mass="42368">MTALVAVLLALVTFVALPASPPASAGQGAHARPHQRITVSVLPGIRQNGSRPAASRSARAVVAATVRPRTEGRPVLLQKWRGGRWRGVQRGHTSGRGNVVFWVPATAGGRPATYRVVALRRPGLPSVASRAARAHWGAPDFVDEFGGDALGPAWEHRIQFYNPWGGRACSKGDPRAVSVGGGVLQLSSVPDPDVTTPCTARDARGRILGDYPYRLNGHVSTQHSADFRYGIAAARMRFPKSLGQHASFWLQPRGLRPEGPTPWGAEVDVVEWYGARGSKDVMSSAVHAPMPDGSKRQIGGMIPRPSRFLATRSDSWWHDFHVFSVQWTPRSYIFRIAGHEVWRTNQGVSHVPEFLILSMLSSDFELPDVGLDPAPRTAEVDWVAFWQT</sequence>
<dbReference type="GO" id="GO:0005975">
    <property type="term" value="P:carbohydrate metabolic process"/>
    <property type="evidence" value="ECO:0007669"/>
    <property type="project" value="InterPro"/>
</dbReference>
<dbReference type="PANTHER" id="PTHR10963:SF55">
    <property type="entry name" value="GLYCOSIDE HYDROLASE FAMILY 16 PROTEIN"/>
    <property type="match status" value="1"/>
</dbReference>
<dbReference type="InterPro" id="IPR050546">
    <property type="entry name" value="Glycosyl_Hydrlase_16"/>
</dbReference>
<dbReference type="GO" id="GO:0004553">
    <property type="term" value="F:hydrolase activity, hydrolyzing O-glycosyl compounds"/>
    <property type="evidence" value="ECO:0007669"/>
    <property type="project" value="InterPro"/>
</dbReference>
<dbReference type="Proteomes" id="UP000640489">
    <property type="component" value="Unassembled WGS sequence"/>
</dbReference>
<evidence type="ECO:0000256" key="1">
    <source>
        <dbReference type="ARBA" id="ARBA00006865"/>
    </source>
</evidence>
<evidence type="ECO:0000313" key="5">
    <source>
        <dbReference type="Proteomes" id="UP000640489"/>
    </source>
</evidence>
<evidence type="ECO:0000259" key="3">
    <source>
        <dbReference type="PROSITE" id="PS51762"/>
    </source>
</evidence>
<dbReference type="CDD" id="cd00413">
    <property type="entry name" value="Glyco_hydrolase_16"/>
    <property type="match status" value="1"/>
</dbReference>